<gene>
    <name evidence="2" type="ORF">JKP88DRAFT_321564</name>
</gene>
<protein>
    <submittedName>
        <fullName evidence="2">Uncharacterized protein</fullName>
    </submittedName>
</protein>
<feature type="region of interest" description="Disordered" evidence="1">
    <location>
        <begin position="627"/>
        <end position="667"/>
    </location>
</feature>
<dbReference type="Gene3D" id="1.25.40.20">
    <property type="entry name" value="Ankyrin repeat-containing domain"/>
    <property type="match status" value="1"/>
</dbReference>
<dbReference type="SUPFAM" id="SSF48403">
    <property type="entry name" value="Ankyrin repeat"/>
    <property type="match status" value="1"/>
</dbReference>
<dbReference type="InterPro" id="IPR002110">
    <property type="entry name" value="Ankyrin_rpt"/>
</dbReference>
<dbReference type="InterPro" id="IPR036770">
    <property type="entry name" value="Ankyrin_rpt-contain_sf"/>
</dbReference>
<feature type="region of interest" description="Disordered" evidence="1">
    <location>
        <begin position="30"/>
        <end position="54"/>
    </location>
</feature>
<dbReference type="AlphaFoldDB" id="A0A835YTE9"/>
<reference evidence="2" key="1">
    <citation type="submission" date="2021-02" db="EMBL/GenBank/DDBJ databases">
        <title>First Annotated Genome of the Yellow-green Alga Tribonema minus.</title>
        <authorList>
            <person name="Mahan K.M."/>
        </authorList>
    </citation>
    <scope>NUCLEOTIDE SEQUENCE</scope>
    <source>
        <strain evidence="2">UTEX B ZZ1240</strain>
    </source>
</reference>
<organism evidence="2 3">
    <name type="scientific">Tribonema minus</name>
    <dbReference type="NCBI Taxonomy" id="303371"/>
    <lineage>
        <taxon>Eukaryota</taxon>
        <taxon>Sar</taxon>
        <taxon>Stramenopiles</taxon>
        <taxon>Ochrophyta</taxon>
        <taxon>PX clade</taxon>
        <taxon>Xanthophyceae</taxon>
        <taxon>Tribonematales</taxon>
        <taxon>Tribonemataceae</taxon>
        <taxon>Tribonema</taxon>
    </lineage>
</organism>
<dbReference type="EMBL" id="JAFCMP010000334">
    <property type="protein sequence ID" value="KAG5181261.1"/>
    <property type="molecule type" value="Genomic_DNA"/>
</dbReference>
<feature type="compositionally biased region" description="Polar residues" evidence="1">
    <location>
        <begin position="30"/>
        <end position="44"/>
    </location>
</feature>
<evidence type="ECO:0000313" key="2">
    <source>
        <dbReference type="EMBL" id="KAG5181261.1"/>
    </source>
</evidence>
<feature type="compositionally biased region" description="Polar residues" evidence="1">
    <location>
        <begin position="804"/>
        <end position="813"/>
    </location>
</feature>
<name>A0A835YTE9_9STRA</name>
<dbReference type="Pfam" id="PF00023">
    <property type="entry name" value="Ank"/>
    <property type="match status" value="1"/>
</dbReference>
<evidence type="ECO:0000256" key="1">
    <source>
        <dbReference type="SAM" id="MobiDB-lite"/>
    </source>
</evidence>
<feature type="region of interest" description="Disordered" evidence="1">
    <location>
        <begin position="787"/>
        <end position="814"/>
    </location>
</feature>
<comment type="caution">
    <text evidence="2">The sequence shown here is derived from an EMBL/GenBank/DDBJ whole genome shotgun (WGS) entry which is preliminary data.</text>
</comment>
<dbReference type="Proteomes" id="UP000664859">
    <property type="component" value="Unassembled WGS sequence"/>
</dbReference>
<proteinExistence type="predicted"/>
<accession>A0A835YTE9</accession>
<sequence length="986" mass="106664">MPPSCSTWVVSLDCAQRCRRACPLHAQASALNTSSQQRTETAARSCQPPDATSARRDVTALGRKRHEQHLYEAMLARYELLLLCRPWLLSTFDAAAADPAEQRIAALKAASNTSHDAPAPKFIREPAPACTHIFCSAELLVQVMAYVEPGDWLYIAPVTRLVQAAYMTSLVRREEGLQSICFTNPNLAVTSISRLEFAISCGFKDGLSQYLNASLSNKFPLSYAAGASGSLAVVQRLRDLGLHTSYATIRGAAKHCNVSLLHALLWQLPSAERDVMDKTSWHIVGLQLVRHGDKGAALTWLSQRQNDWGPCSLHSFCGAAAEAGQLGTPQFLVDHGRVLFGCVASCEAGETAHCEQVGSDVVAALLWRAACGGHIDIVRWLIDEKGASPQSQRRSAQWPRARIGVSGETAQMLSSAAQSTDALALQVRDTCTSMPTQCTASAWELSKVNVNISLMKLRRGDADAALDCTATATSFKPLWSKTHARRGALCTASPLGRQHHAHCVAAKCAIPPRKTAECRLQEDEQLPLAHDAEALQGVRLQLLQAPSGEDRCGSRVCPGVRCRRRSFRLQVCFHRTRAESAGGDCICRMMHVAALAGFMDIVELENLERMCLPIFWCLSAAPSRLRPPHDARPARAQPVPLRCDRGGDASGSSSRRQRGGGGARLLQRRHPAHDRAALEALAAALTAAKQVRGTAANEYRDGEGNYEGRMRGRVSGGALRVQMRVRRRGRAAPAAHAGVLDVWQEFEGACYAGTVTAVRTLRPRLSCSGWCALWAMQRRRCGGRAAQAAPLPLPPRPDRAMPSSARTLATPSMSPMPRCTCSTNPFWYGGARLYRRATGADVTVMKYVLEAATLHAALPLRPPTSRAPSAASAQQRVQIAAQLPPDASSETATVRAHFAYDADTAEARAALDVGFRMLRVWRVAQRPVGSWLGQNGWGYLPSLTALLMLLRGTSAAPASSQMHTRSQRMFCCARRRGAASAGAGSA</sequence>
<evidence type="ECO:0000313" key="3">
    <source>
        <dbReference type="Proteomes" id="UP000664859"/>
    </source>
</evidence>
<keyword evidence="3" id="KW-1185">Reference proteome</keyword>